<dbReference type="PROSITE" id="PS00061">
    <property type="entry name" value="ADH_SHORT"/>
    <property type="match status" value="1"/>
</dbReference>
<name>A0ABQ6ABA7_9PROT</name>
<sequence length="304" mass="32235">MSMMNGKVALITGGGRGVGRGIALEFAKAGAAVVVNDLGVSLTGKDAGSVSPAQEVVNEIIAAGGRAVANGDSVADWAGGQAMVQAAIDTFGRIDVVVNNAGNLRDVLFHKMSEEEFDAVIAVHLKGCFNVSRAAAPFFKEQASGAYIHMTSTSGLVGNFGQANYAAAKMGIIGLSKSIALDMQRFNVRSNAVAPFAWTRMVSSIPNETPEQQKRVEGLKKLVPEKIAPFVVALGSDAGAQVNGQIFGVRNNEIYLFSQPRPIRTAHTAEGWTPESIAARVFPMFENDFYPLQRSGDVFTWDPV</sequence>
<evidence type="ECO:0000313" key="4">
    <source>
        <dbReference type="Proteomes" id="UP001156641"/>
    </source>
</evidence>
<protein>
    <submittedName>
        <fullName evidence="3">3-hydroxyacyl-CoA dehydrogenase</fullName>
    </submittedName>
</protein>
<dbReference type="PRINTS" id="PR00081">
    <property type="entry name" value="GDHRDH"/>
</dbReference>
<dbReference type="InterPro" id="IPR036291">
    <property type="entry name" value="NAD(P)-bd_dom_sf"/>
</dbReference>
<gene>
    <name evidence="3" type="ORF">GCM10010909_25480</name>
</gene>
<dbReference type="SUPFAM" id="SSF51735">
    <property type="entry name" value="NAD(P)-binding Rossmann-fold domains"/>
    <property type="match status" value="1"/>
</dbReference>
<feature type="domain" description="Ketoreductase" evidence="2">
    <location>
        <begin position="7"/>
        <end position="201"/>
    </location>
</feature>
<reference evidence="4" key="1">
    <citation type="journal article" date="2019" name="Int. J. Syst. Evol. Microbiol.">
        <title>The Global Catalogue of Microorganisms (GCM) 10K type strain sequencing project: providing services to taxonomists for standard genome sequencing and annotation.</title>
        <authorList>
            <consortium name="The Broad Institute Genomics Platform"/>
            <consortium name="The Broad Institute Genome Sequencing Center for Infectious Disease"/>
            <person name="Wu L."/>
            <person name="Ma J."/>
        </authorList>
    </citation>
    <scope>NUCLEOTIDE SEQUENCE [LARGE SCALE GENOMIC DNA]</scope>
    <source>
        <strain evidence="4">NBRC 112502</strain>
    </source>
</reference>
<comment type="caution">
    <text evidence="3">The sequence shown here is derived from an EMBL/GenBank/DDBJ whole genome shotgun (WGS) entry which is preliminary data.</text>
</comment>
<dbReference type="InterPro" id="IPR002347">
    <property type="entry name" value="SDR_fam"/>
</dbReference>
<proteinExistence type="inferred from homology"/>
<dbReference type="PANTHER" id="PTHR45024">
    <property type="entry name" value="DEHYDROGENASES, SHORT CHAIN"/>
    <property type="match status" value="1"/>
</dbReference>
<dbReference type="SMART" id="SM00822">
    <property type="entry name" value="PKS_KR"/>
    <property type="match status" value="1"/>
</dbReference>
<dbReference type="InterPro" id="IPR020904">
    <property type="entry name" value="Sc_DH/Rdtase_CS"/>
</dbReference>
<dbReference type="InterPro" id="IPR051687">
    <property type="entry name" value="Peroxisomal_Beta-Oxidation"/>
</dbReference>
<evidence type="ECO:0000313" key="3">
    <source>
        <dbReference type="EMBL" id="GLR67867.1"/>
    </source>
</evidence>
<dbReference type="RefSeq" id="WP_284258647.1">
    <property type="nucleotide sequence ID" value="NZ_BSOS01000073.1"/>
</dbReference>
<evidence type="ECO:0000259" key="2">
    <source>
        <dbReference type="SMART" id="SM00822"/>
    </source>
</evidence>
<accession>A0ABQ6ABA7</accession>
<dbReference type="PRINTS" id="PR00080">
    <property type="entry name" value="SDRFAMILY"/>
</dbReference>
<dbReference type="Pfam" id="PF00106">
    <property type="entry name" value="adh_short"/>
    <property type="match status" value="1"/>
</dbReference>
<dbReference type="InterPro" id="IPR057326">
    <property type="entry name" value="KR_dom"/>
</dbReference>
<comment type="similarity">
    <text evidence="1">Belongs to the short-chain dehydrogenases/reductases (SDR) family.</text>
</comment>
<dbReference type="PANTHER" id="PTHR45024:SF3">
    <property type="entry name" value="BLL2957 PROTEIN"/>
    <property type="match status" value="1"/>
</dbReference>
<keyword evidence="4" id="KW-1185">Reference proteome</keyword>
<evidence type="ECO:0000256" key="1">
    <source>
        <dbReference type="RuleBase" id="RU000363"/>
    </source>
</evidence>
<dbReference type="Proteomes" id="UP001156641">
    <property type="component" value="Unassembled WGS sequence"/>
</dbReference>
<dbReference type="EMBL" id="BSOS01000073">
    <property type="protein sequence ID" value="GLR67867.1"/>
    <property type="molecule type" value="Genomic_DNA"/>
</dbReference>
<dbReference type="Gene3D" id="3.40.50.720">
    <property type="entry name" value="NAD(P)-binding Rossmann-like Domain"/>
    <property type="match status" value="1"/>
</dbReference>
<organism evidence="3 4">
    <name type="scientific">Acidocella aquatica</name>
    <dbReference type="NCBI Taxonomy" id="1922313"/>
    <lineage>
        <taxon>Bacteria</taxon>
        <taxon>Pseudomonadati</taxon>
        <taxon>Pseudomonadota</taxon>
        <taxon>Alphaproteobacteria</taxon>
        <taxon>Acetobacterales</taxon>
        <taxon>Acidocellaceae</taxon>
        <taxon>Acidocella</taxon>
    </lineage>
</organism>